<name>A0A644XKQ6_9ZZZZ</name>
<dbReference type="PROSITE" id="PS51257">
    <property type="entry name" value="PROKAR_LIPOPROTEIN"/>
    <property type="match status" value="1"/>
</dbReference>
<organism evidence="1">
    <name type="scientific">bioreactor metagenome</name>
    <dbReference type="NCBI Taxonomy" id="1076179"/>
    <lineage>
        <taxon>unclassified sequences</taxon>
        <taxon>metagenomes</taxon>
        <taxon>ecological metagenomes</taxon>
    </lineage>
</organism>
<evidence type="ECO:0008006" key="2">
    <source>
        <dbReference type="Google" id="ProtNLM"/>
    </source>
</evidence>
<accession>A0A644XKQ6</accession>
<dbReference type="EMBL" id="VSSQ01002675">
    <property type="protein sequence ID" value="MPM16776.1"/>
    <property type="molecule type" value="Genomic_DNA"/>
</dbReference>
<reference evidence="1" key="1">
    <citation type="submission" date="2019-08" db="EMBL/GenBank/DDBJ databases">
        <authorList>
            <person name="Kucharzyk K."/>
            <person name="Murdoch R.W."/>
            <person name="Higgins S."/>
            <person name="Loffler F."/>
        </authorList>
    </citation>
    <scope>NUCLEOTIDE SEQUENCE</scope>
</reference>
<sequence>MKNTTIKKTVTIILAAALSALLLAGCAAADVILKYSPGSLDKIVEANPSIVTDNTQSDHYFYLSMDGLTTLKVSGDFSLTGAEDVVLQTPLQPFLDAGLDPAKLGAGYRADETSFYLVTDFGQGTGAQSTFTGALFESVKADRSVLGYHAALDHYGIQLPAGKFEWAKDSASNDKDVVFVIAAQPLADLGVDVQNVEGWIFKTMQDDAGKDFDVLLQPYSLES</sequence>
<evidence type="ECO:0000313" key="1">
    <source>
        <dbReference type="EMBL" id="MPM16776.1"/>
    </source>
</evidence>
<gene>
    <name evidence="1" type="ORF">SDC9_63158</name>
</gene>
<protein>
    <recommendedName>
        <fullName evidence="2">Lipoprotein</fullName>
    </recommendedName>
</protein>
<comment type="caution">
    <text evidence="1">The sequence shown here is derived from an EMBL/GenBank/DDBJ whole genome shotgun (WGS) entry which is preliminary data.</text>
</comment>
<proteinExistence type="predicted"/>
<dbReference type="AlphaFoldDB" id="A0A644XKQ6"/>